<dbReference type="AlphaFoldDB" id="A0A382C6F1"/>
<evidence type="ECO:0000313" key="1">
    <source>
        <dbReference type="EMBL" id="SVB21271.1"/>
    </source>
</evidence>
<protein>
    <submittedName>
        <fullName evidence="1">Uncharacterized protein</fullName>
    </submittedName>
</protein>
<reference evidence="1" key="1">
    <citation type="submission" date="2018-05" db="EMBL/GenBank/DDBJ databases">
        <authorList>
            <person name="Lanie J.A."/>
            <person name="Ng W.-L."/>
            <person name="Kazmierczak K.M."/>
            <person name="Andrzejewski T.M."/>
            <person name="Davidsen T.M."/>
            <person name="Wayne K.J."/>
            <person name="Tettelin H."/>
            <person name="Glass J.I."/>
            <person name="Rusch D."/>
            <person name="Podicherti R."/>
            <person name="Tsui H.-C.T."/>
            <person name="Winkler M.E."/>
        </authorList>
    </citation>
    <scope>NUCLEOTIDE SEQUENCE</scope>
</reference>
<feature type="non-terminal residue" evidence="1">
    <location>
        <position position="43"/>
    </location>
</feature>
<sequence>MLGPSPDFMLLVMQPTLKCSLHFFSALTMRGRNSPESNSSTRT</sequence>
<proteinExistence type="predicted"/>
<organism evidence="1">
    <name type="scientific">marine metagenome</name>
    <dbReference type="NCBI Taxonomy" id="408172"/>
    <lineage>
        <taxon>unclassified sequences</taxon>
        <taxon>metagenomes</taxon>
        <taxon>ecological metagenomes</taxon>
    </lineage>
</organism>
<dbReference type="EMBL" id="UINC01032882">
    <property type="protein sequence ID" value="SVB21271.1"/>
    <property type="molecule type" value="Genomic_DNA"/>
</dbReference>
<name>A0A382C6F1_9ZZZZ</name>
<gene>
    <name evidence="1" type="ORF">METZ01_LOCUS174125</name>
</gene>
<accession>A0A382C6F1</accession>